<organism evidence="2 3">
    <name type="scientific">Candidatus Hydrogenisulfobacillus filiaventi</name>
    <dbReference type="NCBI Taxonomy" id="2707344"/>
    <lineage>
        <taxon>Bacteria</taxon>
        <taxon>Bacillati</taxon>
        <taxon>Bacillota</taxon>
        <taxon>Clostridia</taxon>
        <taxon>Eubacteriales</taxon>
        <taxon>Clostridiales Family XVII. Incertae Sedis</taxon>
        <taxon>Candidatus Hydrogenisulfobacillus</taxon>
    </lineage>
</organism>
<evidence type="ECO:0000313" key="3">
    <source>
        <dbReference type="Proteomes" id="UP000503399"/>
    </source>
</evidence>
<reference evidence="2 3" key="1">
    <citation type="submission" date="2020-02" db="EMBL/GenBank/DDBJ databases">
        <authorList>
            <person name="Hogendoorn C."/>
        </authorList>
    </citation>
    <scope>NUCLEOTIDE SEQUENCE [LARGE SCALE GENOMIC DNA]</scope>
    <source>
        <strain evidence="2">R501</strain>
    </source>
</reference>
<keyword evidence="3" id="KW-1185">Reference proteome</keyword>
<dbReference type="AlphaFoldDB" id="A0A6F8ZJM3"/>
<evidence type="ECO:0008006" key="4">
    <source>
        <dbReference type="Google" id="ProtNLM"/>
    </source>
</evidence>
<dbReference type="Pfam" id="PF01906">
    <property type="entry name" value="YbjQ_1"/>
    <property type="match status" value="2"/>
</dbReference>
<dbReference type="PANTHER" id="PTHR34068:SF2">
    <property type="entry name" value="UPF0145 PROTEIN SCO3412"/>
    <property type="match status" value="1"/>
</dbReference>
<evidence type="ECO:0000313" key="2">
    <source>
        <dbReference type="EMBL" id="CAB1129864.1"/>
    </source>
</evidence>
<accession>A0A6F8ZJM3</accession>
<dbReference type="EMBL" id="LR778114">
    <property type="protein sequence ID" value="CAB1129864.1"/>
    <property type="molecule type" value="Genomic_DNA"/>
</dbReference>
<gene>
    <name evidence="2" type="ORF">R50_2367</name>
</gene>
<sequence>MKEGEGRLPEAALARLGREGVGGRLFTAAFGPDELALVRAAGCEPVAVVSGTAVYHFGPAPLGIRGSQEVSALSQAVAQAWQTALDRLLEEAREVGADGVIGVQVVRSRHDWGEGVADVLAQGTAVRVERGDLPHGRGGRPFTCLCSPSAFWAMVTGGYRPLSVVAGHVVWALGHQTLTHALRVGHGQVELIGMTEGLYDARELALARMEAQAGSLAGADGVLGVRLVEEAHEWGPALFEFRAEGTAVARFADREPPRPEWVVVAE</sequence>
<dbReference type="PANTHER" id="PTHR34068">
    <property type="entry name" value="UPF0145 PROTEIN YBJQ"/>
    <property type="match status" value="1"/>
</dbReference>
<evidence type="ECO:0000256" key="1">
    <source>
        <dbReference type="ARBA" id="ARBA00010751"/>
    </source>
</evidence>
<dbReference type="KEGG" id="hfv:R50_2367"/>
<dbReference type="InterPro" id="IPR002765">
    <property type="entry name" value="UPF0145_YbjQ-like"/>
</dbReference>
<protein>
    <recommendedName>
        <fullName evidence="4">Heavy metal-binding domain-containing protein</fullName>
    </recommendedName>
</protein>
<dbReference type="InterPro" id="IPR035439">
    <property type="entry name" value="UPF0145_dom_sf"/>
</dbReference>
<dbReference type="SUPFAM" id="SSF117782">
    <property type="entry name" value="YbjQ-like"/>
    <property type="match status" value="2"/>
</dbReference>
<dbReference type="Proteomes" id="UP000503399">
    <property type="component" value="Chromosome"/>
</dbReference>
<comment type="similarity">
    <text evidence="1">Belongs to the UPF0145 family.</text>
</comment>
<name>A0A6F8ZJM3_9FIRM</name>
<dbReference type="Gene3D" id="3.30.110.70">
    <property type="entry name" value="Hypothetical protein apc22750. Chain B"/>
    <property type="match status" value="2"/>
</dbReference>
<proteinExistence type="inferred from homology"/>